<feature type="region of interest" description="Disordered" evidence="1">
    <location>
        <begin position="1"/>
        <end position="116"/>
    </location>
</feature>
<proteinExistence type="predicted"/>
<comment type="caution">
    <text evidence="2">The sequence shown here is derived from an EMBL/GenBank/DDBJ whole genome shotgun (WGS) entry which is preliminary data.</text>
</comment>
<dbReference type="EMBL" id="JABXXO010000009">
    <property type="protein sequence ID" value="KAF7771025.1"/>
    <property type="molecule type" value="Genomic_DNA"/>
</dbReference>
<gene>
    <name evidence="2" type="ORF">Agabi119p4_6999</name>
</gene>
<dbReference type="AlphaFoldDB" id="A0A8H7F0L0"/>
<evidence type="ECO:0000313" key="3">
    <source>
        <dbReference type="Proteomes" id="UP000629468"/>
    </source>
</evidence>
<evidence type="ECO:0000256" key="1">
    <source>
        <dbReference type="SAM" id="MobiDB-lite"/>
    </source>
</evidence>
<name>A0A8H7F0L0_AGABI</name>
<sequence>MTSWNTEGHPLTQPIHVKLQAQSKPASHEAPYVKRHTPPPSPYKKHPKANEHSMQGYAHTTSSPSVEHDTTHNQIFAPTSPTLLLEDPPSDYKLETLDETSSGKKASSANKKRHSDPLENYIEGRLHKNVRLEPVTPSPMPNPPFLGGVHTSIHALGNQGIIDINVNNPTAQQDEDTASGRKITNSRITIRNLTYTAPPQGGFPHPQITKLVTAGQFPQAIKLFNELPGYKIWVRPWAMRFTKDLHLPRQEINKTMMEFFDREPVNHLSLTQPSPDKAHENEADGSPWGFLISSISKAKHDMAIRTRVIALKQAILFISPYEQQIPSFVMMIMGISFNEGRINEAKTAVVEAFQRTLTTDPIISQTLMNLIEDPSQVHVEFEAFLAGITATHTC</sequence>
<accession>A0A8H7F0L0</accession>
<evidence type="ECO:0000313" key="2">
    <source>
        <dbReference type="EMBL" id="KAF7771025.1"/>
    </source>
</evidence>
<feature type="compositionally biased region" description="Polar residues" evidence="1">
    <location>
        <begin position="72"/>
        <end position="82"/>
    </location>
</feature>
<protein>
    <submittedName>
        <fullName evidence="2">Uncharacterized protein</fullName>
    </submittedName>
</protein>
<organism evidence="2 3">
    <name type="scientific">Agaricus bisporus var. burnettii</name>
    <dbReference type="NCBI Taxonomy" id="192524"/>
    <lineage>
        <taxon>Eukaryota</taxon>
        <taxon>Fungi</taxon>
        <taxon>Dikarya</taxon>
        <taxon>Basidiomycota</taxon>
        <taxon>Agaricomycotina</taxon>
        <taxon>Agaricomycetes</taxon>
        <taxon>Agaricomycetidae</taxon>
        <taxon>Agaricales</taxon>
        <taxon>Agaricineae</taxon>
        <taxon>Agaricaceae</taxon>
        <taxon>Agaricus</taxon>
    </lineage>
</organism>
<feature type="compositionally biased region" description="Basic residues" evidence="1">
    <location>
        <begin position="33"/>
        <end position="47"/>
    </location>
</feature>
<reference evidence="2 3" key="1">
    <citation type="journal article" name="Sci. Rep.">
        <title>Telomere-to-telomere assembled and centromere annotated genomes of the two main subspecies of the button mushroom Agaricus bisporus reveal especially polymorphic chromosome ends.</title>
        <authorList>
            <person name="Sonnenberg A.S.M."/>
            <person name="Sedaghat-Telgerd N."/>
            <person name="Lavrijssen B."/>
            <person name="Ohm R.A."/>
            <person name="Hendrickx P.M."/>
            <person name="Scholtmeijer K."/>
            <person name="Baars J.J.P."/>
            <person name="van Peer A."/>
        </authorList>
    </citation>
    <scope>NUCLEOTIDE SEQUENCE [LARGE SCALE GENOMIC DNA]</scope>
    <source>
        <strain evidence="2 3">H119_p4</strain>
    </source>
</reference>
<dbReference type="Proteomes" id="UP000629468">
    <property type="component" value="Unassembled WGS sequence"/>
</dbReference>